<organism evidence="2 3">
    <name type="scientific">Glonium stellatum</name>
    <dbReference type="NCBI Taxonomy" id="574774"/>
    <lineage>
        <taxon>Eukaryota</taxon>
        <taxon>Fungi</taxon>
        <taxon>Dikarya</taxon>
        <taxon>Ascomycota</taxon>
        <taxon>Pezizomycotina</taxon>
        <taxon>Dothideomycetes</taxon>
        <taxon>Pleosporomycetidae</taxon>
        <taxon>Gloniales</taxon>
        <taxon>Gloniaceae</taxon>
        <taxon>Glonium</taxon>
    </lineage>
</organism>
<dbReference type="EMBL" id="KV749273">
    <property type="protein sequence ID" value="OCL10289.1"/>
    <property type="molecule type" value="Genomic_DNA"/>
</dbReference>
<dbReference type="Proteomes" id="UP000250140">
    <property type="component" value="Unassembled WGS sequence"/>
</dbReference>
<evidence type="ECO:0000313" key="3">
    <source>
        <dbReference type="Proteomes" id="UP000250140"/>
    </source>
</evidence>
<dbReference type="AlphaFoldDB" id="A0A8E2JUP7"/>
<dbReference type="OrthoDB" id="3647238at2759"/>
<dbReference type="InterPro" id="IPR010730">
    <property type="entry name" value="HET"/>
</dbReference>
<proteinExistence type="predicted"/>
<dbReference type="Pfam" id="PF06985">
    <property type="entry name" value="HET"/>
    <property type="match status" value="1"/>
</dbReference>
<name>A0A8E2JUP7_9PEZI</name>
<protein>
    <submittedName>
        <fullName evidence="2">HET-domain-containing protein</fullName>
    </submittedName>
</protein>
<dbReference type="Pfam" id="PF26639">
    <property type="entry name" value="Het-6_barrel"/>
    <property type="match status" value="1"/>
</dbReference>
<dbReference type="PANTHER" id="PTHR24148">
    <property type="entry name" value="ANKYRIN REPEAT DOMAIN-CONTAINING PROTEIN 39 HOMOLOG-RELATED"/>
    <property type="match status" value="1"/>
</dbReference>
<feature type="domain" description="Heterokaryon incompatibility" evidence="1">
    <location>
        <begin position="41"/>
        <end position="192"/>
    </location>
</feature>
<gene>
    <name evidence="2" type="ORF">AOQ84DRAFT_402107</name>
</gene>
<reference evidence="2 3" key="1">
    <citation type="journal article" date="2016" name="Nat. Commun.">
        <title>Ectomycorrhizal ecology is imprinted in the genome of the dominant symbiotic fungus Cenococcum geophilum.</title>
        <authorList>
            <consortium name="DOE Joint Genome Institute"/>
            <person name="Peter M."/>
            <person name="Kohler A."/>
            <person name="Ohm R.A."/>
            <person name="Kuo A."/>
            <person name="Krutzmann J."/>
            <person name="Morin E."/>
            <person name="Arend M."/>
            <person name="Barry K.W."/>
            <person name="Binder M."/>
            <person name="Choi C."/>
            <person name="Clum A."/>
            <person name="Copeland A."/>
            <person name="Grisel N."/>
            <person name="Haridas S."/>
            <person name="Kipfer T."/>
            <person name="LaButti K."/>
            <person name="Lindquist E."/>
            <person name="Lipzen A."/>
            <person name="Maire R."/>
            <person name="Meier B."/>
            <person name="Mihaltcheva S."/>
            <person name="Molinier V."/>
            <person name="Murat C."/>
            <person name="Poggeler S."/>
            <person name="Quandt C.A."/>
            <person name="Sperisen C."/>
            <person name="Tritt A."/>
            <person name="Tisserant E."/>
            <person name="Crous P.W."/>
            <person name="Henrissat B."/>
            <person name="Nehls U."/>
            <person name="Egli S."/>
            <person name="Spatafora J.W."/>
            <person name="Grigoriev I.V."/>
            <person name="Martin F.M."/>
        </authorList>
    </citation>
    <scope>NUCLEOTIDE SEQUENCE [LARGE SCALE GENOMIC DNA]</scope>
    <source>
        <strain evidence="2 3">CBS 207.34</strain>
    </source>
</reference>
<keyword evidence="3" id="KW-1185">Reference proteome</keyword>
<dbReference type="PANTHER" id="PTHR24148:SF64">
    <property type="entry name" value="HETEROKARYON INCOMPATIBILITY DOMAIN-CONTAINING PROTEIN"/>
    <property type="match status" value="1"/>
</dbReference>
<evidence type="ECO:0000259" key="1">
    <source>
        <dbReference type="Pfam" id="PF06985"/>
    </source>
</evidence>
<dbReference type="InterPro" id="IPR052895">
    <property type="entry name" value="HetReg/Transcr_Mod"/>
</dbReference>
<accession>A0A8E2JUP7</accession>
<sequence length="633" mass="72240">MDHRYKRLLPGTIRLLSLLPGQECEPLSGRIFVAPVGESSYEALSYVWGNPSFDQELKCECGDVIKITPSLAGALIRLRNPRRARTLWIDQICINQGDEKERSSQVNMMGRIYESAIRVVMWLGDDAAEEAQVAFNFIQEIAGRADQIFDETPVTDQVLLENGLPEKQSSKWSSMRNLLSLPYWDRIWIVQEVVLAPDAITCWGREEIPWKQLWTVVKWAYSGSLTKRSTIIDNGSLVKIGSLGLSQGSLWDWLIRTKNRKATDERDRIYGLLGLIEEKALIVDYSKQPVEVFRDAAALILRGEGNLDVLSKVHFTPNDWPSWIPNWHDWDNTLTSKRTQVFQPDTRPVTEKPISVDGMVLSLAGVELGLVQIIGQSLDLSQNEKEHRINFIERFKEACSLAAISSGRRLTDQSLLKEIIRTFLCGITSEADALDCMTWVNENFLVFAQYWAFCMCLCIRYGYLNAQSALGEYLIFSEIAFSAYQNAQKQSTSDTLKQHSNSLNEWREWTETILSPHQLDEDVFEKAVNSLCVYMGSSTTPWGFQEQYWYSGRTKRFFILENGSFGMGPIQMLKGDRVVILFGGKVPYCLRQTPTGYRLIGECYVDQAMTGETIEILRKRWALLEATQKFELI</sequence>
<evidence type="ECO:0000313" key="2">
    <source>
        <dbReference type="EMBL" id="OCL10289.1"/>
    </source>
</evidence>